<name>A0A0A9DU55_ARUDO</name>
<sequence>MDSGIISVLSDKPFRSGSHISVTQFMSRKHPLVNLVRSFRTYDSFTLY</sequence>
<proteinExistence type="predicted"/>
<dbReference type="AlphaFoldDB" id="A0A0A9DU55"/>
<organism evidence="1">
    <name type="scientific">Arundo donax</name>
    <name type="common">Giant reed</name>
    <name type="synonym">Donax arundinaceus</name>
    <dbReference type="NCBI Taxonomy" id="35708"/>
    <lineage>
        <taxon>Eukaryota</taxon>
        <taxon>Viridiplantae</taxon>
        <taxon>Streptophyta</taxon>
        <taxon>Embryophyta</taxon>
        <taxon>Tracheophyta</taxon>
        <taxon>Spermatophyta</taxon>
        <taxon>Magnoliopsida</taxon>
        <taxon>Liliopsida</taxon>
        <taxon>Poales</taxon>
        <taxon>Poaceae</taxon>
        <taxon>PACMAD clade</taxon>
        <taxon>Arundinoideae</taxon>
        <taxon>Arundineae</taxon>
        <taxon>Arundo</taxon>
    </lineage>
</organism>
<dbReference type="EMBL" id="GBRH01206554">
    <property type="protein sequence ID" value="JAD91341.1"/>
    <property type="molecule type" value="Transcribed_RNA"/>
</dbReference>
<reference evidence="1" key="2">
    <citation type="journal article" date="2015" name="Data Brief">
        <title>Shoot transcriptome of the giant reed, Arundo donax.</title>
        <authorList>
            <person name="Barrero R.A."/>
            <person name="Guerrero F.D."/>
            <person name="Moolhuijzen P."/>
            <person name="Goolsby J.A."/>
            <person name="Tidwell J."/>
            <person name="Bellgard S.E."/>
            <person name="Bellgard M.I."/>
        </authorList>
    </citation>
    <scope>NUCLEOTIDE SEQUENCE</scope>
    <source>
        <tissue evidence="1">Shoot tissue taken approximately 20 cm above the soil surface</tissue>
    </source>
</reference>
<reference evidence="1" key="1">
    <citation type="submission" date="2014-09" db="EMBL/GenBank/DDBJ databases">
        <authorList>
            <person name="Magalhaes I.L.F."/>
            <person name="Oliveira U."/>
            <person name="Santos F.R."/>
            <person name="Vidigal T.H.D.A."/>
            <person name="Brescovit A.D."/>
            <person name="Santos A.J."/>
        </authorList>
    </citation>
    <scope>NUCLEOTIDE SEQUENCE</scope>
    <source>
        <tissue evidence="1">Shoot tissue taken approximately 20 cm above the soil surface</tissue>
    </source>
</reference>
<protein>
    <submittedName>
        <fullName evidence="1">Uncharacterized protein</fullName>
    </submittedName>
</protein>
<accession>A0A0A9DU55</accession>
<evidence type="ECO:0000313" key="1">
    <source>
        <dbReference type="EMBL" id="JAD91341.1"/>
    </source>
</evidence>